<dbReference type="GO" id="GO:0046373">
    <property type="term" value="P:L-arabinose metabolic process"/>
    <property type="evidence" value="ECO:0007669"/>
    <property type="project" value="InterPro"/>
</dbReference>
<feature type="signal peptide" evidence="7">
    <location>
        <begin position="1"/>
        <end position="25"/>
    </location>
</feature>
<comment type="catalytic activity">
    <reaction evidence="1">
        <text>Hydrolysis of terminal non-reducing alpha-L-arabinofuranoside residues in alpha-L-arabinosides.</text>
        <dbReference type="EC" id="3.2.1.55"/>
    </reaction>
</comment>
<dbReference type="InterPro" id="IPR010720">
    <property type="entry name" value="Alpha-L-AF_C"/>
</dbReference>
<dbReference type="InterPro" id="IPR055235">
    <property type="entry name" value="ASD1_cat"/>
</dbReference>
<evidence type="ECO:0000313" key="10">
    <source>
        <dbReference type="Proteomes" id="UP000244168"/>
    </source>
</evidence>
<dbReference type="Pfam" id="PF22848">
    <property type="entry name" value="ASD1_dom"/>
    <property type="match status" value="1"/>
</dbReference>
<dbReference type="InterPro" id="IPR017853">
    <property type="entry name" value="GH"/>
</dbReference>
<dbReference type="Gene3D" id="2.60.120.260">
    <property type="entry name" value="Galactose-binding domain-like"/>
    <property type="match status" value="1"/>
</dbReference>
<dbReference type="SUPFAM" id="SSF51011">
    <property type="entry name" value="Glycosyl hydrolase domain"/>
    <property type="match status" value="1"/>
</dbReference>
<dbReference type="PANTHER" id="PTHR31776:SF0">
    <property type="entry name" value="ALPHA-L-ARABINOFURANOSIDASE 1"/>
    <property type="match status" value="1"/>
</dbReference>
<dbReference type="Pfam" id="PF02018">
    <property type="entry name" value="CBM_4_9"/>
    <property type="match status" value="1"/>
</dbReference>
<dbReference type="InterPro" id="IPR051563">
    <property type="entry name" value="Glycosyl_Hydrolase_51"/>
</dbReference>
<evidence type="ECO:0000256" key="6">
    <source>
        <dbReference type="ARBA" id="ARBA00023180"/>
    </source>
</evidence>
<name>A0A2T5JB75_9SPHI</name>
<dbReference type="Pfam" id="PF06964">
    <property type="entry name" value="Alpha-L-AF_C"/>
    <property type="match status" value="1"/>
</dbReference>
<feature type="chain" id="PRO_5015536568" description="non-reducing end alpha-L-arabinofuranosidase" evidence="7">
    <location>
        <begin position="26"/>
        <end position="662"/>
    </location>
</feature>
<dbReference type="Gene3D" id="3.20.20.80">
    <property type="entry name" value="Glycosidases"/>
    <property type="match status" value="1"/>
</dbReference>
<dbReference type="InterPro" id="IPR013780">
    <property type="entry name" value="Glyco_hydro_b"/>
</dbReference>
<evidence type="ECO:0000313" key="9">
    <source>
        <dbReference type="EMBL" id="PTQ98123.1"/>
    </source>
</evidence>
<dbReference type="InterPro" id="IPR003305">
    <property type="entry name" value="CenC_carb-bd"/>
</dbReference>
<sequence length="662" mass="73592">MNQINRLLKRAALLAVAFGSLQVHGQSPVKITVAANQPGARISPHMWGIFFEDINFAADGGLYAELVKNRSFEFPMPMMGWKQTRLDGADASLLVVNRSNADGNNPRYATVTLNNDKGRFVLTNEGFRGVGVEKDHAYNFSIMAHAVSGDVNISAEVVDEKGSPVGHTEPVKVAGDWKTYQVKFACSQTVDKGKLNVVFTGKGSIDIDMVSLFPEDTWKHRPGGLRADLAQKLADLHPGFMRFPGGCIVEGRELLNRYQWKKTIGNVAERQLIMNRWNVEFSYRNAPDYFQSFGLGFFEYFQLCEDIGASPLPILNCGMACQFNSAEVASVNQIDPYIQDALDLIEFANGATTTKWGALRAKLGHPQPFNLKMIGVGNEQWGEQYVERYKLFAAALKKAHPEVKLVTSSGPDPDGDRFNYLTQTMRTEKAGFIDEHYYRPPEWFLKNASRYDNYERGDTKIFAGEYACHIPDASQKDTRPESHNTIWAAVCEAALMTGLERNADVVQMASYAPLFARTDAWQWRPDLIWFDNLHSVATPNYYVQQLFATNRGTAVLPTHTDGKSLAGQDSIYSSATLDADNHRLIIKLVNASASVKTVSVNVLGNTTGKKAEWIQLSGTDKLAFNSIDHPDVIKPSSRTIAWTRDNNLKLDGVSVNVIVVPL</sequence>
<evidence type="ECO:0000256" key="4">
    <source>
        <dbReference type="ARBA" id="ARBA00022729"/>
    </source>
</evidence>
<keyword evidence="5" id="KW-0378">Hydrolase</keyword>
<keyword evidence="6" id="KW-0325">Glycoprotein</keyword>
<dbReference type="PANTHER" id="PTHR31776">
    <property type="entry name" value="ALPHA-L-ARABINOFURANOSIDASE 1"/>
    <property type="match status" value="1"/>
</dbReference>
<evidence type="ECO:0000256" key="1">
    <source>
        <dbReference type="ARBA" id="ARBA00001462"/>
    </source>
</evidence>
<dbReference type="AlphaFoldDB" id="A0A2T5JB75"/>
<dbReference type="RefSeq" id="WP_107828307.1">
    <property type="nucleotide sequence ID" value="NZ_CP160205.1"/>
</dbReference>
<protein>
    <recommendedName>
        <fullName evidence="3">non-reducing end alpha-L-arabinofuranosidase</fullName>
        <ecNumber evidence="3">3.2.1.55</ecNumber>
    </recommendedName>
</protein>
<proteinExistence type="inferred from homology"/>
<dbReference type="OrthoDB" id="9758333at2"/>
<accession>A0A2T5JB75</accession>
<dbReference type="SUPFAM" id="SSF51445">
    <property type="entry name" value="(Trans)glycosidases"/>
    <property type="match status" value="1"/>
</dbReference>
<organism evidence="9 10">
    <name type="scientific">Mucilaginibacter yixingensis</name>
    <dbReference type="NCBI Taxonomy" id="1295612"/>
    <lineage>
        <taxon>Bacteria</taxon>
        <taxon>Pseudomonadati</taxon>
        <taxon>Bacteroidota</taxon>
        <taxon>Sphingobacteriia</taxon>
        <taxon>Sphingobacteriales</taxon>
        <taxon>Sphingobacteriaceae</taxon>
        <taxon>Mucilaginibacter</taxon>
    </lineage>
</organism>
<dbReference type="SUPFAM" id="SSF49785">
    <property type="entry name" value="Galactose-binding domain-like"/>
    <property type="match status" value="1"/>
</dbReference>
<keyword evidence="10" id="KW-1185">Reference proteome</keyword>
<feature type="domain" description="Alpha-L-arabinofuranosidase C-terminal" evidence="8">
    <location>
        <begin position="464"/>
        <end position="654"/>
    </location>
</feature>
<evidence type="ECO:0000259" key="8">
    <source>
        <dbReference type="SMART" id="SM00813"/>
    </source>
</evidence>
<dbReference type="EMBL" id="QAOQ01000003">
    <property type="protein sequence ID" value="PTQ98123.1"/>
    <property type="molecule type" value="Genomic_DNA"/>
</dbReference>
<comment type="similarity">
    <text evidence="2">Belongs to the glycosyl hydrolase 51 family.</text>
</comment>
<dbReference type="GO" id="GO:0046556">
    <property type="term" value="F:alpha-L-arabinofuranosidase activity"/>
    <property type="evidence" value="ECO:0007669"/>
    <property type="project" value="UniProtKB-EC"/>
</dbReference>
<dbReference type="Proteomes" id="UP000244168">
    <property type="component" value="Unassembled WGS sequence"/>
</dbReference>
<dbReference type="SMART" id="SM00813">
    <property type="entry name" value="Alpha-L-AF_C"/>
    <property type="match status" value="1"/>
</dbReference>
<evidence type="ECO:0000256" key="7">
    <source>
        <dbReference type="SAM" id="SignalP"/>
    </source>
</evidence>
<reference evidence="9 10" key="1">
    <citation type="submission" date="2018-04" db="EMBL/GenBank/DDBJ databases">
        <title>Genomic Encyclopedia of Archaeal and Bacterial Type Strains, Phase II (KMG-II): from individual species to whole genera.</title>
        <authorList>
            <person name="Goeker M."/>
        </authorList>
    </citation>
    <scope>NUCLEOTIDE SEQUENCE [LARGE SCALE GENOMIC DNA]</scope>
    <source>
        <strain evidence="9 10">DSM 26809</strain>
    </source>
</reference>
<comment type="caution">
    <text evidence="9">The sequence shown here is derived from an EMBL/GenBank/DDBJ whole genome shotgun (WGS) entry which is preliminary data.</text>
</comment>
<dbReference type="InterPro" id="IPR008979">
    <property type="entry name" value="Galactose-bd-like_sf"/>
</dbReference>
<gene>
    <name evidence="9" type="ORF">C8P68_103283</name>
</gene>
<evidence type="ECO:0000256" key="3">
    <source>
        <dbReference type="ARBA" id="ARBA00012670"/>
    </source>
</evidence>
<evidence type="ECO:0000256" key="5">
    <source>
        <dbReference type="ARBA" id="ARBA00022801"/>
    </source>
</evidence>
<dbReference type="EC" id="3.2.1.55" evidence="3"/>
<evidence type="ECO:0000256" key="2">
    <source>
        <dbReference type="ARBA" id="ARBA00007186"/>
    </source>
</evidence>
<keyword evidence="4 7" id="KW-0732">Signal</keyword>
<dbReference type="Gene3D" id="2.60.40.1180">
    <property type="entry name" value="Golgi alpha-mannosidase II"/>
    <property type="match status" value="1"/>
</dbReference>